<gene>
    <name evidence="1" type="ORF">MGWOODY_XGa3004</name>
</gene>
<reference evidence="1" key="1">
    <citation type="submission" date="2015-10" db="EMBL/GenBank/DDBJ databases">
        <authorList>
            <person name="Gilbert D.G."/>
        </authorList>
    </citation>
    <scope>NUCLEOTIDE SEQUENCE</scope>
</reference>
<dbReference type="AlphaFoldDB" id="A0A160TQE5"/>
<organism evidence="1">
    <name type="scientific">hydrothermal vent metagenome</name>
    <dbReference type="NCBI Taxonomy" id="652676"/>
    <lineage>
        <taxon>unclassified sequences</taxon>
        <taxon>metagenomes</taxon>
        <taxon>ecological metagenomes</taxon>
    </lineage>
</organism>
<dbReference type="EMBL" id="CZRL01000008">
    <property type="protein sequence ID" value="CUS49951.1"/>
    <property type="molecule type" value="Genomic_DNA"/>
</dbReference>
<evidence type="ECO:0000313" key="1">
    <source>
        <dbReference type="EMBL" id="CUS49951.1"/>
    </source>
</evidence>
<name>A0A160TQE5_9ZZZZ</name>
<accession>A0A160TQE5</accession>
<protein>
    <submittedName>
        <fullName evidence="1">Uncharacterized protein</fullName>
    </submittedName>
</protein>
<proteinExistence type="predicted"/>
<sequence>MGMPVSTFIGYSRLHNVIRLNWKSSVGQKNIEVAAAEESAVVS</sequence>